<sequence length="259" mass="27348">MQAPSDGDDDQQEAHDCEANAPFAKWFTEHHPYRVSSSYPHPSLLALHYGVFVAQNFGSKELKHVALGSKRRPAGGGNHGGGDVGGPDGTGGGGGEDDEGHPPKRKRPADNEDSDTLGNGSGSVTGTSSSRSSAPPAPFKSVHRGEEHGEGARLGGVPLTWSGGGSESNSVSGVGSGASNSGLFLASVQSSITSELVSSDTMESGVDELSLDLRRQVEAKEDEEESEEDEEDERHALERVKWFHFIMNRHVSLMERAAS</sequence>
<feature type="compositionally biased region" description="Acidic residues" evidence="1">
    <location>
        <begin position="220"/>
        <end position="232"/>
    </location>
</feature>
<feature type="compositionally biased region" description="Low complexity" evidence="1">
    <location>
        <begin position="167"/>
        <end position="181"/>
    </location>
</feature>
<name>A0AAD7JYN9_9AGAR</name>
<feature type="region of interest" description="Disordered" evidence="1">
    <location>
        <begin position="68"/>
        <end position="181"/>
    </location>
</feature>
<evidence type="ECO:0000256" key="1">
    <source>
        <dbReference type="SAM" id="MobiDB-lite"/>
    </source>
</evidence>
<dbReference type="AlphaFoldDB" id="A0AAD7JYN9"/>
<reference evidence="2" key="1">
    <citation type="submission" date="2023-03" db="EMBL/GenBank/DDBJ databases">
        <title>Massive genome expansion in bonnet fungi (Mycena s.s.) driven by repeated elements and novel gene families across ecological guilds.</title>
        <authorList>
            <consortium name="Lawrence Berkeley National Laboratory"/>
            <person name="Harder C.B."/>
            <person name="Miyauchi S."/>
            <person name="Viragh M."/>
            <person name="Kuo A."/>
            <person name="Thoen E."/>
            <person name="Andreopoulos B."/>
            <person name="Lu D."/>
            <person name="Skrede I."/>
            <person name="Drula E."/>
            <person name="Henrissat B."/>
            <person name="Morin E."/>
            <person name="Kohler A."/>
            <person name="Barry K."/>
            <person name="LaButti K."/>
            <person name="Morin E."/>
            <person name="Salamov A."/>
            <person name="Lipzen A."/>
            <person name="Mereny Z."/>
            <person name="Hegedus B."/>
            <person name="Baldrian P."/>
            <person name="Stursova M."/>
            <person name="Weitz H."/>
            <person name="Taylor A."/>
            <person name="Grigoriev I.V."/>
            <person name="Nagy L.G."/>
            <person name="Martin F."/>
            <person name="Kauserud H."/>
        </authorList>
    </citation>
    <scope>NUCLEOTIDE SEQUENCE</scope>
    <source>
        <strain evidence="2">CBHHK188m</strain>
    </source>
</reference>
<organism evidence="2 3">
    <name type="scientific">Mycena maculata</name>
    <dbReference type="NCBI Taxonomy" id="230809"/>
    <lineage>
        <taxon>Eukaryota</taxon>
        <taxon>Fungi</taxon>
        <taxon>Dikarya</taxon>
        <taxon>Basidiomycota</taxon>
        <taxon>Agaricomycotina</taxon>
        <taxon>Agaricomycetes</taxon>
        <taxon>Agaricomycetidae</taxon>
        <taxon>Agaricales</taxon>
        <taxon>Marasmiineae</taxon>
        <taxon>Mycenaceae</taxon>
        <taxon>Mycena</taxon>
    </lineage>
</organism>
<comment type="caution">
    <text evidence="2">The sequence shown here is derived from an EMBL/GenBank/DDBJ whole genome shotgun (WGS) entry which is preliminary data.</text>
</comment>
<evidence type="ECO:0000313" key="2">
    <source>
        <dbReference type="EMBL" id="KAJ7772090.1"/>
    </source>
</evidence>
<feature type="compositionally biased region" description="Gly residues" evidence="1">
    <location>
        <begin position="74"/>
        <end position="94"/>
    </location>
</feature>
<dbReference type="EMBL" id="JARJLG010000020">
    <property type="protein sequence ID" value="KAJ7772090.1"/>
    <property type="molecule type" value="Genomic_DNA"/>
</dbReference>
<protein>
    <submittedName>
        <fullName evidence="2">Uncharacterized protein</fullName>
    </submittedName>
</protein>
<gene>
    <name evidence="2" type="ORF">DFH07DRAFT_803686</name>
</gene>
<evidence type="ECO:0000313" key="3">
    <source>
        <dbReference type="Proteomes" id="UP001215280"/>
    </source>
</evidence>
<accession>A0AAD7JYN9</accession>
<keyword evidence="3" id="KW-1185">Reference proteome</keyword>
<dbReference type="Proteomes" id="UP001215280">
    <property type="component" value="Unassembled WGS sequence"/>
</dbReference>
<feature type="region of interest" description="Disordered" evidence="1">
    <location>
        <begin position="198"/>
        <end position="234"/>
    </location>
</feature>
<proteinExistence type="predicted"/>
<feature type="compositionally biased region" description="Low complexity" evidence="1">
    <location>
        <begin position="116"/>
        <end position="133"/>
    </location>
</feature>